<evidence type="ECO:0000313" key="2">
    <source>
        <dbReference type="EMBL" id="BAS87988.1"/>
    </source>
</evidence>
<dbReference type="AlphaFoldDB" id="A0A0P0W755"/>
<dbReference type="InParanoid" id="A0A0P0W755"/>
<feature type="compositionally biased region" description="Basic residues" evidence="1">
    <location>
        <begin position="106"/>
        <end position="121"/>
    </location>
</feature>
<gene>
    <name evidence="2" type="ordered locus">Os04g0184250</name>
    <name evidence="2" type="ORF">OSNPB_040184250</name>
</gene>
<dbReference type="PaxDb" id="39947-A0A0P0W755"/>
<feature type="region of interest" description="Disordered" evidence="1">
    <location>
        <begin position="156"/>
        <end position="192"/>
    </location>
</feature>
<evidence type="ECO:0000313" key="3">
    <source>
        <dbReference type="Proteomes" id="UP000059680"/>
    </source>
</evidence>
<reference evidence="3" key="1">
    <citation type="journal article" date="2005" name="Nature">
        <title>The map-based sequence of the rice genome.</title>
        <authorList>
            <consortium name="International rice genome sequencing project (IRGSP)"/>
            <person name="Matsumoto T."/>
            <person name="Wu J."/>
            <person name="Kanamori H."/>
            <person name="Katayose Y."/>
            <person name="Fujisawa M."/>
            <person name="Namiki N."/>
            <person name="Mizuno H."/>
            <person name="Yamamoto K."/>
            <person name="Antonio B.A."/>
            <person name="Baba T."/>
            <person name="Sakata K."/>
            <person name="Nagamura Y."/>
            <person name="Aoki H."/>
            <person name="Arikawa K."/>
            <person name="Arita K."/>
            <person name="Bito T."/>
            <person name="Chiden Y."/>
            <person name="Fujitsuka N."/>
            <person name="Fukunaka R."/>
            <person name="Hamada M."/>
            <person name="Harada C."/>
            <person name="Hayashi A."/>
            <person name="Hijishita S."/>
            <person name="Honda M."/>
            <person name="Hosokawa S."/>
            <person name="Ichikawa Y."/>
            <person name="Idonuma A."/>
            <person name="Iijima M."/>
            <person name="Ikeda M."/>
            <person name="Ikeno M."/>
            <person name="Ito K."/>
            <person name="Ito S."/>
            <person name="Ito T."/>
            <person name="Ito Y."/>
            <person name="Ito Y."/>
            <person name="Iwabuchi A."/>
            <person name="Kamiya K."/>
            <person name="Karasawa W."/>
            <person name="Kurita K."/>
            <person name="Katagiri S."/>
            <person name="Kikuta A."/>
            <person name="Kobayashi H."/>
            <person name="Kobayashi N."/>
            <person name="Machita K."/>
            <person name="Maehara T."/>
            <person name="Masukawa M."/>
            <person name="Mizubayashi T."/>
            <person name="Mukai Y."/>
            <person name="Nagasaki H."/>
            <person name="Nagata Y."/>
            <person name="Naito S."/>
            <person name="Nakashima M."/>
            <person name="Nakama Y."/>
            <person name="Nakamichi Y."/>
            <person name="Nakamura M."/>
            <person name="Meguro A."/>
            <person name="Negishi M."/>
            <person name="Ohta I."/>
            <person name="Ohta T."/>
            <person name="Okamoto M."/>
            <person name="Ono N."/>
            <person name="Saji S."/>
            <person name="Sakaguchi M."/>
            <person name="Sakai K."/>
            <person name="Shibata M."/>
            <person name="Shimokawa T."/>
            <person name="Song J."/>
            <person name="Takazaki Y."/>
            <person name="Terasawa K."/>
            <person name="Tsugane M."/>
            <person name="Tsuji K."/>
            <person name="Ueda S."/>
            <person name="Waki K."/>
            <person name="Yamagata H."/>
            <person name="Yamamoto M."/>
            <person name="Yamamoto S."/>
            <person name="Yamane H."/>
            <person name="Yoshiki S."/>
            <person name="Yoshihara R."/>
            <person name="Yukawa K."/>
            <person name="Zhong H."/>
            <person name="Yano M."/>
            <person name="Yuan Q."/>
            <person name="Ouyang S."/>
            <person name="Liu J."/>
            <person name="Jones K.M."/>
            <person name="Gansberger K."/>
            <person name="Moffat K."/>
            <person name="Hill J."/>
            <person name="Bera J."/>
            <person name="Fadrosh D."/>
            <person name="Jin S."/>
            <person name="Johri S."/>
            <person name="Kim M."/>
            <person name="Overton L."/>
            <person name="Reardon M."/>
            <person name="Tsitrin T."/>
            <person name="Vuong H."/>
            <person name="Weaver B."/>
            <person name="Ciecko A."/>
            <person name="Tallon L."/>
            <person name="Jackson J."/>
            <person name="Pai G."/>
            <person name="Aken S.V."/>
            <person name="Utterback T."/>
            <person name="Reidmuller S."/>
            <person name="Feldblyum T."/>
            <person name="Hsiao J."/>
            <person name="Zismann V."/>
            <person name="Iobst S."/>
            <person name="de Vazeille A.R."/>
            <person name="Buell C.R."/>
            <person name="Ying K."/>
            <person name="Li Y."/>
            <person name="Lu T."/>
            <person name="Huang Y."/>
            <person name="Zhao Q."/>
            <person name="Feng Q."/>
            <person name="Zhang L."/>
            <person name="Zhu J."/>
            <person name="Weng Q."/>
            <person name="Mu J."/>
            <person name="Lu Y."/>
            <person name="Fan D."/>
            <person name="Liu Y."/>
            <person name="Guan J."/>
            <person name="Zhang Y."/>
            <person name="Yu S."/>
            <person name="Liu X."/>
            <person name="Zhang Y."/>
            <person name="Hong G."/>
            <person name="Han B."/>
            <person name="Choisne N."/>
            <person name="Demange N."/>
            <person name="Orjeda G."/>
            <person name="Samain S."/>
            <person name="Cattolico L."/>
            <person name="Pelletier E."/>
            <person name="Couloux A."/>
            <person name="Segurens B."/>
            <person name="Wincker P."/>
            <person name="D'Hont A."/>
            <person name="Scarpelli C."/>
            <person name="Weissenbach J."/>
            <person name="Salanoubat M."/>
            <person name="Quetier F."/>
            <person name="Yu Y."/>
            <person name="Kim H.R."/>
            <person name="Rambo T."/>
            <person name="Currie J."/>
            <person name="Collura K."/>
            <person name="Luo M."/>
            <person name="Yang T."/>
            <person name="Ammiraju J.S.S."/>
            <person name="Engler F."/>
            <person name="Soderlund C."/>
            <person name="Wing R.A."/>
            <person name="Palmer L.E."/>
            <person name="de la Bastide M."/>
            <person name="Spiegel L."/>
            <person name="Nascimento L."/>
            <person name="Zutavern T."/>
            <person name="O'Shaughnessy A."/>
            <person name="Dike S."/>
            <person name="Dedhia N."/>
            <person name="Preston R."/>
            <person name="Balija V."/>
            <person name="McCombie W.R."/>
            <person name="Chow T."/>
            <person name="Chen H."/>
            <person name="Chung M."/>
            <person name="Chen C."/>
            <person name="Shaw J."/>
            <person name="Wu H."/>
            <person name="Hsiao K."/>
            <person name="Chao Y."/>
            <person name="Chu M."/>
            <person name="Cheng C."/>
            <person name="Hour A."/>
            <person name="Lee P."/>
            <person name="Lin S."/>
            <person name="Lin Y."/>
            <person name="Liou J."/>
            <person name="Liu S."/>
            <person name="Hsing Y."/>
            <person name="Raghuvanshi S."/>
            <person name="Mohanty A."/>
            <person name="Bharti A.K."/>
            <person name="Gaur A."/>
            <person name="Gupta V."/>
            <person name="Kumar D."/>
            <person name="Ravi V."/>
            <person name="Vij S."/>
            <person name="Kapur A."/>
            <person name="Khurana P."/>
            <person name="Khurana P."/>
            <person name="Khurana J.P."/>
            <person name="Tyagi A.K."/>
            <person name="Gaikwad K."/>
            <person name="Singh A."/>
            <person name="Dalal V."/>
            <person name="Srivastava S."/>
            <person name="Dixit A."/>
            <person name="Pal A.K."/>
            <person name="Ghazi I.A."/>
            <person name="Yadav M."/>
            <person name="Pandit A."/>
            <person name="Bhargava A."/>
            <person name="Sureshbabu K."/>
            <person name="Batra K."/>
            <person name="Sharma T.R."/>
            <person name="Mohapatra T."/>
            <person name="Singh N.K."/>
            <person name="Messing J."/>
            <person name="Nelson A.B."/>
            <person name="Fuks G."/>
            <person name="Kavchok S."/>
            <person name="Keizer G."/>
            <person name="Linton E."/>
            <person name="Llaca V."/>
            <person name="Song R."/>
            <person name="Tanyolac B."/>
            <person name="Young S."/>
            <person name="Ho-Il K."/>
            <person name="Hahn J.H."/>
            <person name="Sangsakoo G."/>
            <person name="Vanavichit A."/>
            <person name="de Mattos Luiz.A.T."/>
            <person name="Zimmer P.D."/>
            <person name="Malone G."/>
            <person name="Dellagostin O."/>
            <person name="de Oliveira A.C."/>
            <person name="Bevan M."/>
            <person name="Bancroft I."/>
            <person name="Minx P."/>
            <person name="Cordum H."/>
            <person name="Wilson R."/>
            <person name="Cheng Z."/>
            <person name="Jin W."/>
            <person name="Jiang J."/>
            <person name="Leong S.A."/>
            <person name="Iwama H."/>
            <person name="Gojobori T."/>
            <person name="Itoh T."/>
            <person name="Niimura Y."/>
            <person name="Fujii Y."/>
            <person name="Habara T."/>
            <person name="Sakai H."/>
            <person name="Sato Y."/>
            <person name="Wilson G."/>
            <person name="Kumar K."/>
            <person name="McCouch S."/>
            <person name="Juretic N."/>
            <person name="Hoen D."/>
            <person name="Wright S."/>
            <person name="Bruskiewich R."/>
            <person name="Bureau T."/>
            <person name="Miyao A."/>
            <person name="Hirochika H."/>
            <person name="Nishikawa T."/>
            <person name="Kadowaki K."/>
            <person name="Sugiura M."/>
            <person name="Burr B."/>
            <person name="Sasaki T."/>
        </authorList>
    </citation>
    <scope>NUCLEOTIDE SEQUENCE [LARGE SCALE GENOMIC DNA]</scope>
    <source>
        <strain evidence="3">cv. Nipponbare</strain>
    </source>
</reference>
<evidence type="ECO:0000256" key="1">
    <source>
        <dbReference type="SAM" id="MobiDB-lite"/>
    </source>
</evidence>
<sequence>MLKPLGIPILLPLNPSILKNCPYPPLGMYLDAAPVASASSASYPTMASNTWTASDTVRHIGLYFVRLKMGDGDDAGAAGEPNRRLNPDHRIQRRWAQYRPVGLRPQRHRRHVRRRRHRRTAARSARGERAHVRILCLAAAGAPAVRGGAVSGPLGEAGLTEDNGAGGAEASRHAGVAGDDGAEQRERPGRRVEPVACRDVVLEQDGDAVERPAAATGGALVVGARRLGERVGVDLDDGVEERVEAGDLVEVEADERRGGEAAVAEAELDGVDGGLVELEAGGGGDGGESHDGE</sequence>
<feature type="region of interest" description="Disordered" evidence="1">
    <location>
        <begin position="269"/>
        <end position="293"/>
    </location>
</feature>
<accession>A0A0P0W755</accession>
<feature type="region of interest" description="Disordered" evidence="1">
    <location>
        <begin position="106"/>
        <end position="126"/>
    </location>
</feature>
<organism evidence="2 3">
    <name type="scientific">Oryza sativa subsp. japonica</name>
    <name type="common">Rice</name>
    <dbReference type="NCBI Taxonomy" id="39947"/>
    <lineage>
        <taxon>Eukaryota</taxon>
        <taxon>Viridiplantae</taxon>
        <taxon>Streptophyta</taxon>
        <taxon>Embryophyta</taxon>
        <taxon>Tracheophyta</taxon>
        <taxon>Spermatophyta</taxon>
        <taxon>Magnoliopsida</taxon>
        <taxon>Liliopsida</taxon>
        <taxon>Poales</taxon>
        <taxon>Poaceae</taxon>
        <taxon>BOP clade</taxon>
        <taxon>Oryzoideae</taxon>
        <taxon>Oryzeae</taxon>
        <taxon>Oryzinae</taxon>
        <taxon>Oryza</taxon>
        <taxon>Oryza sativa</taxon>
    </lineage>
</organism>
<feature type="compositionally biased region" description="Basic and acidic residues" evidence="1">
    <location>
        <begin position="182"/>
        <end position="192"/>
    </location>
</feature>
<dbReference type="Proteomes" id="UP000059680">
    <property type="component" value="Chromosome 4"/>
</dbReference>
<dbReference type="Gramene" id="Os04t0184250-00">
    <property type="protein sequence ID" value="Os04t0184250-00"/>
    <property type="gene ID" value="Os04g0184250"/>
</dbReference>
<keyword evidence="3" id="KW-1185">Reference proteome</keyword>
<proteinExistence type="predicted"/>
<dbReference type="eggNOG" id="ENOG502R6N2">
    <property type="taxonomic scope" value="Eukaryota"/>
</dbReference>
<dbReference type="EMBL" id="AP014960">
    <property type="protein sequence ID" value="BAS87988.1"/>
    <property type="molecule type" value="Genomic_DNA"/>
</dbReference>
<reference evidence="2 3" key="3">
    <citation type="journal article" date="2013" name="Rice">
        <title>Improvement of the Oryza sativa Nipponbare reference genome using next generation sequence and optical map data.</title>
        <authorList>
            <person name="Kawahara Y."/>
            <person name="de la Bastide M."/>
            <person name="Hamilton J.P."/>
            <person name="Kanamori H."/>
            <person name="McCombie W.R."/>
            <person name="Ouyang S."/>
            <person name="Schwartz D.C."/>
            <person name="Tanaka T."/>
            <person name="Wu J."/>
            <person name="Zhou S."/>
            <person name="Childs K.L."/>
            <person name="Davidson R.M."/>
            <person name="Lin H."/>
            <person name="Quesada-Ocampo L."/>
            <person name="Vaillancourt B."/>
            <person name="Sakai H."/>
            <person name="Lee S.S."/>
            <person name="Kim J."/>
            <person name="Numa H."/>
            <person name="Itoh T."/>
            <person name="Buell C.R."/>
            <person name="Matsumoto T."/>
        </authorList>
    </citation>
    <scope>NUCLEOTIDE SEQUENCE [LARGE SCALE GENOMIC DNA]</scope>
    <source>
        <strain evidence="3">cv. Nipponbare</strain>
    </source>
</reference>
<name>A0A0P0W755_ORYSJ</name>
<reference evidence="2 3" key="2">
    <citation type="journal article" date="2013" name="Plant Cell Physiol.">
        <title>Rice Annotation Project Database (RAP-DB): an integrative and interactive database for rice genomics.</title>
        <authorList>
            <person name="Sakai H."/>
            <person name="Lee S.S."/>
            <person name="Tanaka T."/>
            <person name="Numa H."/>
            <person name="Kim J."/>
            <person name="Kawahara Y."/>
            <person name="Wakimoto H."/>
            <person name="Yang C.C."/>
            <person name="Iwamoto M."/>
            <person name="Abe T."/>
            <person name="Yamada Y."/>
            <person name="Muto A."/>
            <person name="Inokuchi H."/>
            <person name="Ikemura T."/>
            <person name="Matsumoto T."/>
            <person name="Sasaki T."/>
            <person name="Itoh T."/>
        </authorList>
    </citation>
    <scope>NUCLEOTIDE SEQUENCE [LARGE SCALE GENOMIC DNA]</scope>
    <source>
        <strain evidence="3">cv. Nipponbare</strain>
    </source>
</reference>
<protein>
    <submittedName>
        <fullName evidence="2">Os04g0184250 protein</fullName>
    </submittedName>
</protein>